<evidence type="ECO:0000313" key="1">
    <source>
        <dbReference type="EMBL" id="MTV82941.1"/>
    </source>
</evidence>
<dbReference type="Proteomes" id="UP000466388">
    <property type="component" value="Unassembled WGS sequence"/>
</dbReference>
<comment type="caution">
    <text evidence="1">The sequence shown here is derived from an EMBL/GenBank/DDBJ whole genome shotgun (WGS) entry which is preliminary data.</text>
</comment>
<gene>
    <name evidence="1" type="ORF">GM612_09905</name>
</gene>
<evidence type="ECO:0000313" key="2">
    <source>
        <dbReference type="Proteomes" id="UP000466388"/>
    </source>
</evidence>
<reference evidence="1 2" key="1">
    <citation type="submission" date="2019-11" db="EMBL/GenBank/DDBJ databases">
        <title>Lactobacillus sp. nov. CRM56-3, isolated from fermented tea leaves.</title>
        <authorList>
            <person name="Phuengjayaem S."/>
            <person name="Tanasupawat S."/>
        </authorList>
    </citation>
    <scope>NUCLEOTIDE SEQUENCE [LARGE SCALE GENOMIC DNA]</scope>
    <source>
        <strain evidence="1 2">CRM56-3</strain>
    </source>
</reference>
<dbReference type="AlphaFoldDB" id="A0A7X2XZ22"/>
<protein>
    <submittedName>
        <fullName evidence="1">Uncharacterized protein</fullName>
    </submittedName>
</protein>
<dbReference type="EMBL" id="WNJO01000013">
    <property type="protein sequence ID" value="MTV82941.1"/>
    <property type="molecule type" value="Genomic_DNA"/>
</dbReference>
<proteinExistence type="predicted"/>
<organism evidence="1 2">
    <name type="scientific">Secundilactobacillus folii</name>
    <dbReference type="NCBI Taxonomy" id="2678357"/>
    <lineage>
        <taxon>Bacteria</taxon>
        <taxon>Bacillati</taxon>
        <taxon>Bacillota</taxon>
        <taxon>Bacilli</taxon>
        <taxon>Lactobacillales</taxon>
        <taxon>Lactobacillaceae</taxon>
        <taxon>Secundilactobacillus</taxon>
    </lineage>
</organism>
<name>A0A7X2XZ22_9LACO</name>
<accession>A0A7X2XZ22</accession>
<dbReference type="RefSeq" id="WP_155432206.1">
    <property type="nucleotide sequence ID" value="NZ_WNJO01000013.1"/>
</dbReference>
<keyword evidence="2" id="KW-1185">Reference proteome</keyword>
<sequence>MKNYVVRNMSWQQQRSQPSISLSRSALSFAVSNLGQIKLTAGVVAKTEALIAGYQAMGQLNSEIVQEYLPCEAEVAELYLDA</sequence>